<dbReference type="SUPFAM" id="SSF56801">
    <property type="entry name" value="Acetyl-CoA synthetase-like"/>
    <property type="match status" value="1"/>
</dbReference>
<evidence type="ECO:0000256" key="2">
    <source>
        <dbReference type="ARBA" id="ARBA00022598"/>
    </source>
</evidence>
<dbReference type="PANTHER" id="PTHR43859">
    <property type="entry name" value="ACYL-ACTIVATING ENZYME"/>
    <property type="match status" value="1"/>
</dbReference>
<dbReference type="Pfam" id="PF00501">
    <property type="entry name" value="AMP-binding"/>
    <property type="match status" value="1"/>
</dbReference>
<dbReference type="EMBL" id="UINC01113981">
    <property type="protein sequence ID" value="SVC83965.1"/>
    <property type="molecule type" value="Genomic_DNA"/>
</dbReference>
<keyword evidence="4" id="KW-0443">Lipid metabolism</keyword>
<dbReference type="GO" id="GO:0016874">
    <property type="term" value="F:ligase activity"/>
    <property type="evidence" value="ECO:0007669"/>
    <property type="project" value="UniProtKB-KW"/>
</dbReference>
<dbReference type="AlphaFoldDB" id="A0A382QGE4"/>
<dbReference type="Gene3D" id="3.40.50.980">
    <property type="match status" value="1"/>
</dbReference>
<keyword evidence="3" id="KW-0276">Fatty acid metabolism</keyword>
<proteinExistence type="inferred from homology"/>
<accession>A0A382QGE4</accession>
<evidence type="ECO:0000256" key="1">
    <source>
        <dbReference type="ARBA" id="ARBA00006432"/>
    </source>
</evidence>
<dbReference type="GO" id="GO:0006631">
    <property type="term" value="P:fatty acid metabolic process"/>
    <property type="evidence" value="ECO:0007669"/>
    <property type="project" value="UniProtKB-KW"/>
</dbReference>
<dbReference type="InterPro" id="IPR020845">
    <property type="entry name" value="AMP-binding_CS"/>
</dbReference>
<gene>
    <name evidence="6" type="ORF">METZ01_LOCUS336819</name>
</gene>
<reference evidence="6" key="1">
    <citation type="submission" date="2018-05" db="EMBL/GenBank/DDBJ databases">
        <authorList>
            <person name="Lanie J.A."/>
            <person name="Ng W.-L."/>
            <person name="Kazmierczak K.M."/>
            <person name="Andrzejewski T.M."/>
            <person name="Davidsen T.M."/>
            <person name="Wayne K.J."/>
            <person name="Tettelin H."/>
            <person name="Glass J.I."/>
            <person name="Rusch D."/>
            <person name="Podicherti R."/>
            <person name="Tsui H.-C.T."/>
            <person name="Winkler M.E."/>
        </authorList>
    </citation>
    <scope>NUCLEOTIDE SEQUENCE</scope>
</reference>
<dbReference type="PANTHER" id="PTHR43859:SF4">
    <property type="entry name" value="BUTANOATE--COA LIGASE AAE1-RELATED"/>
    <property type="match status" value="1"/>
</dbReference>
<sequence>MSIECGKHNPDSVSFQNLWPGLFLNRSAVVYPNKDAVVYGELSYSYAEFDERVRHLAGALVNAGINAGDRVAYLVPNIPQLLEGHYGPMRMGAVLVAINTRLSSREVGFILRHSGAKALVFDSEYAETVEAALGEASGKSSEDASNLDLLVEVVDTDSTTLPTPASGLNGAIEYEKFLSSGRSIDIPELNRSELDTIAIDYTSGTTGEPKGVEYTGRGAYLNVLSMVVDAGLNSISR</sequence>
<keyword evidence="2" id="KW-0436">Ligase</keyword>
<evidence type="ECO:0000313" key="6">
    <source>
        <dbReference type="EMBL" id="SVC83965.1"/>
    </source>
</evidence>
<evidence type="ECO:0000256" key="4">
    <source>
        <dbReference type="ARBA" id="ARBA00023098"/>
    </source>
</evidence>
<evidence type="ECO:0000259" key="5">
    <source>
        <dbReference type="Pfam" id="PF00501"/>
    </source>
</evidence>
<comment type="similarity">
    <text evidence="1">Belongs to the ATP-dependent AMP-binding enzyme family.</text>
</comment>
<dbReference type="PROSITE" id="PS00455">
    <property type="entry name" value="AMP_BINDING"/>
    <property type="match status" value="1"/>
</dbReference>
<name>A0A382QGE4_9ZZZZ</name>
<organism evidence="6">
    <name type="scientific">marine metagenome</name>
    <dbReference type="NCBI Taxonomy" id="408172"/>
    <lineage>
        <taxon>unclassified sequences</taxon>
        <taxon>metagenomes</taxon>
        <taxon>ecological metagenomes</taxon>
    </lineage>
</organism>
<feature type="non-terminal residue" evidence="6">
    <location>
        <position position="237"/>
    </location>
</feature>
<protein>
    <recommendedName>
        <fullName evidence="5">AMP-dependent synthetase/ligase domain-containing protein</fullName>
    </recommendedName>
</protein>
<feature type="domain" description="AMP-dependent synthetase/ligase" evidence="5">
    <location>
        <begin position="25"/>
        <end position="226"/>
    </location>
</feature>
<dbReference type="InterPro" id="IPR000873">
    <property type="entry name" value="AMP-dep_synth/lig_dom"/>
</dbReference>
<evidence type="ECO:0000256" key="3">
    <source>
        <dbReference type="ARBA" id="ARBA00022832"/>
    </source>
</evidence>